<name>A0ABD2YUI5_9GENT</name>
<protein>
    <submittedName>
        <fullName evidence="1">Uncharacterized protein</fullName>
    </submittedName>
</protein>
<organism evidence="1 2">
    <name type="scientific">Cinchona calisaya</name>
    <dbReference type="NCBI Taxonomy" id="153742"/>
    <lineage>
        <taxon>Eukaryota</taxon>
        <taxon>Viridiplantae</taxon>
        <taxon>Streptophyta</taxon>
        <taxon>Embryophyta</taxon>
        <taxon>Tracheophyta</taxon>
        <taxon>Spermatophyta</taxon>
        <taxon>Magnoliopsida</taxon>
        <taxon>eudicotyledons</taxon>
        <taxon>Gunneridae</taxon>
        <taxon>Pentapetalae</taxon>
        <taxon>asterids</taxon>
        <taxon>lamiids</taxon>
        <taxon>Gentianales</taxon>
        <taxon>Rubiaceae</taxon>
        <taxon>Cinchonoideae</taxon>
        <taxon>Cinchoneae</taxon>
        <taxon>Cinchona</taxon>
    </lineage>
</organism>
<dbReference type="Proteomes" id="UP001630127">
    <property type="component" value="Unassembled WGS sequence"/>
</dbReference>
<reference evidence="1 2" key="1">
    <citation type="submission" date="2024-11" db="EMBL/GenBank/DDBJ databases">
        <title>A near-complete genome assembly of Cinchona calisaya.</title>
        <authorList>
            <person name="Lian D.C."/>
            <person name="Zhao X.W."/>
            <person name="Wei L."/>
        </authorList>
    </citation>
    <scope>NUCLEOTIDE SEQUENCE [LARGE SCALE GENOMIC DNA]</scope>
    <source>
        <tissue evidence="1">Nenye</tissue>
    </source>
</reference>
<comment type="caution">
    <text evidence="1">The sequence shown here is derived from an EMBL/GenBank/DDBJ whole genome shotgun (WGS) entry which is preliminary data.</text>
</comment>
<evidence type="ECO:0000313" key="2">
    <source>
        <dbReference type="Proteomes" id="UP001630127"/>
    </source>
</evidence>
<evidence type="ECO:0000313" key="1">
    <source>
        <dbReference type="EMBL" id="KAL3509844.1"/>
    </source>
</evidence>
<proteinExistence type="predicted"/>
<dbReference type="AlphaFoldDB" id="A0ABD2YUI5"/>
<accession>A0ABD2YUI5</accession>
<sequence length="162" mass="18713">MDIPIKKQAESSMMEQISIMAYSSIFTHKLSVKVRDDHCSKLRRHKKHQIDEDGITDSFLDSFLRRLLFEFDIDVTNASLGLVSIHRTRAKKSTFRQLEKYIQLYSISLFAILEPMVGALPKLGQGYDKVVQLGNDLIVFWLINSRKTSFQTQEYLISTVPL</sequence>
<dbReference type="EMBL" id="JBJUIK010000012">
    <property type="protein sequence ID" value="KAL3509844.1"/>
    <property type="molecule type" value="Genomic_DNA"/>
</dbReference>
<keyword evidence="2" id="KW-1185">Reference proteome</keyword>
<gene>
    <name evidence="1" type="ORF">ACH5RR_029245</name>
</gene>